<sequence length="227" mass="25604">MNISQNPNDLANPDLNQIIETADRHIIEMEKRVNASTDQNSLSNNSNAQTQLKSDLEELNNSIANMSMLCIQRVEEMTSNFVNLNADISEMDGMLNIVKEATGSVSLESFTKENCHLEASKQNENLKTIENDKNKKLNVILVTDRKDESKISYPGDGMQINMRVLDNVGWQIDPHTNKGNQGNRHPLIIEMIENSGRENPWSKQSDYFHSQNSASSLGETSFKKLYS</sequence>
<dbReference type="RefSeq" id="XP_068351288.1">
    <property type="nucleotide sequence ID" value="XM_068494621.1"/>
</dbReference>
<evidence type="ECO:0000313" key="3">
    <source>
        <dbReference type="Proteomes" id="UP000179807"/>
    </source>
</evidence>
<dbReference type="OrthoDB" id="10567271at2759"/>
<organism evidence="2 3">
    <name type="scientific">Tritrichomonas foetus</name>
    <dbReference type="NCBI Taxonomy" id="1144522"/>
    <lineage>
        <taxon>Eukaryota</taxon>
        <taxon>Metamonada</taxon>
        <taxon>Parabasalia</taxon>
        <taxon>Tritrichomonadida</taxon>
        <taxon>Tritrichomonadidae</taxon>
        <taxon>Tritrichomonas</taxon>
    </lineage>
</organism>
<name>A0A1J4JII7_9EUKA</name>
<comment type="caution">
    <text evidence="2">The sequence shown here is derived from an EMBL/GenBank/DDBJ whole genome shotgun (WGS) entry which is preliminary data.</text>
</comment>
<keyword evidence="3" id="KW-1185">Reference proteome</keyword>
<dbReference type="Proteomes" id="UP000179807">
    <property type="component" value="Unassembled WGS sequence"/>
</dbReference>
<dbReference type="GeneID" id="94829325"/>
<evidence type="ECO:0000256" key="1">
    <source>
        <dbReference type="SAM" id="MobiDB-lite"/>
    </source>
</evidence>
<gene>
    <name evidence="2" type="ORF">TRFO_08995</name>
</gene>
<feature type="region of interest" description="Disordered" evidence="1">
    <location>
        <begin position="200"/>
        <end position="227"/>
    </location>
</feature>
<evidence type="ECO:0000313" key="2">
    <source>
        <dbReference type="EMBL" id="OHS98151.1"/>
    </source>
</evidence>
<reference evidence="2" key="1">
    <citation type="submission" date="2016-10" db="EMBL/GenBank/DDBJ databases">
        <authorList>
            <person name="Benchimol M."/>
            <person name="Almeida L.G."/>
            <person name="Vasconcelos A.T."/>
            <person name="Perreira-Neves A."/>
            <person name="Rosa I.A."/>
            <person name="Tasca T."/>
            <person name="Bogo M.R."/>
            <person name="de Souza W."/>
        </authorList>
    </citation>
    <scope>NUCLEOTIDE SEQUENCE [LARGE SCALE GENOMIC DNA]</scope>
    <source>
        <strain evidence="2">K</strain>
    </source>
</reference>
<dbReference type="AlphaFoldDB" id="A0A1J4JII7"/>
<dbReference type="VEuPathDB" id="TrichDB:TRFO_08995"/>
<protein>
    <submittedName>
        <fullName evidence="2">Uncharacterized protein</fullName>
    </submittedName>
</protein>
<feature type="compositionally biased region" description="Polar residues" evidence="1">
    <location>
        <begin position="201"/>
        <end position="219"/>
    </location>
</feature>
<proteinExistence type="predicted"/>
<accession>A0A1J4JII7</accession>
<dbReference type="EMBL" id="MLAK01001071">
    <property type="protein sequence ID" value="OHS98151.1"/>
    <property type="molecule type" value="Genomic_DNA"/>
</dbReference>